<evidence type="ECO:0000313" key="1">
    <source>
        <dbReference type="EMBL" id="OHA92587.1"/>
    </source>
</evidence>
<dbReference type="Proteomes" id="UP000177746">
    <property type="component" value="Unassembled WGS sequence"/>
</dbReference>
<protein>
    <submittedName>
        <fullName evidence="1">Uncharacterized protein</fullName>
    </submittedName>
</protein>
<gene>
    <name evidence="1" type="ORF">A2665_02130</name>
</gene>
<name>A0A1G2T5L3_9BACT</name>
<proteinExistence type="predicted"/>
<reference evidence="1 2" key="1">
    <citation type="journal article" date="2016" name="Nat. Commun.">
        <title>Thousands of microbial genomes shed light on interconnected biogeochemical processes in an aquifer system.</title>
        <authorList>
            <person name="Anantharaman K."/>
            <person name="Brown C.T."/>
            <person name="Hug L.A."/>
            <person name="Sharon I."/>
            <person name="Castelle C.J."/>
            <person name="Probst A.J."/>
            <person name="Thomas B.C."/>
            <person name="Singh A."/>
            <person name="Wilkins M.J."/>
            <person name="Karaoz U."/>
            <person name="Brodie E.L."/>
            <person name="Williams K.H."/>
            <person name="Hubbard S.S."/>
            <person name="Banfield J.F."/>
        </authorList>
    </citation>
    <scope>NUCLEOTIDE SEQUENCE [LARGE SCALE GENOMIC DNA]</scope>
</reference>
<sequence length="320" mass="36575">MSLNTMRWFLERISARSLPISFGIKERTEYSDDFAKLVQKKILKHSSNLDAVDCGFCDGDDCHQSQVRNENGKLSYVCDNGNGTKKLTDDDVAIFDYDNGNFLKTLTDELGLSVDGGSHKDEASYSNDAFFRLGIYEDKAKKMKVEVYYLRNNDAFEPTIRFNELGNLPKMLITNTMRADLIAGKENLFTCVLSEVLAPSEKTSIFDRNTFAKCFDAIRGVRFDKKDGHLFLDNKRIYTAPLGGNHYHFLSFLWDKWMQQLPHSEIHQFIKGEAEGKPTKSETAQKFCQKMKNEIKTKCKEIDKIITTPTSGHYMMADPL</sequence>
<accession>A0A1G2T5L3</accession>
<comment type="caution">
    <text evidence="1">The sequence shown here is derived from an EMBL/GenBank/DDBJ whole genome shotgun (WGS) entry which is preliminary data.</text>
</comment>
<evidence type="ECO:0000313" key="2">
    <source>
        <dbReference type="Proteomes" id="UP000177746"/>
    </source>
</evidence>
<organism evidence="1 2">
    <name type="scientific">Candidatus Zambryskibacteria bacterium RIFCSPHIGHO2_01_FULL_46_30</name>
    <dbReference type="NCBI Taxonomy" id="1802739"/>
    <lineage>
        <taxon>Bacteria</taxon>
        <taxon>Candidatus Zambryskiibacteriota</taxon>
    </lineage>
</organism>
<dbReference type="AlphaFoldDB" id="A0A1G2T5L3"/>
<dbReference type="EMBL" id="MHVI01000002">
    <property type="protein sequence ID" value="OHA92587.1"/>
    <property type="molecule type" value="Genomic_DNA"/>
</dbReference>